<keyword evidence="7" id="KW-0479">Metal-binding</keyword>
<organism evidence="14 15">
    <name type="scientific">Tetrapyrgos nigripes</name>
    <dbReference type="NCBI Taxonomy" id="182062"/>
    <lineage>
        <taxon>Eukaryota</taxon>
        <taxon>Fungi</taxon>
        <taxon>Dikarya</taxon>
        <taxon>Basidiomycota</taxon>
        <taxon>Agaricomycotina</taxon>
        <taxon>Agaricomycetes</taxon>
        <taxon>Agaricomycetidae</taxon>
        <taxon>Agaricales</taxon>
        <taxon>Marasmiineae</taxon>
        <taxon>Marasmiaceae</taxon>
        <taxon>Tetrapyrgos</taxon>
    </lineage>
</organism>
<comment type="subcellular location">
    <subcellularLocation>
        <location evidence="2">Membrane</location>
    </subcellularLocation>
</comment>
<dbReference type="Proteomes" id="UP000559256">
    <property type="component" value="Unassembled WGS sequence"/>
</dbReference>
<feature type="transmembrane region" description="Helical" evidence="13">
    <location>
        <begin position="43"/>
        <end position="61"/>
    </location>
</feature>
<dbReference type="PANTHER" id="PTHR24305">
    <property type="entry name" value="CYTOCHROME P450"/>
    <property type="match status" value="1"/>
</dbReference>
<evidence type="ECO:0000256" key="10">
    <source>
        <dbReference type="ARBA" id="ARBA00023004"/>
    </source>
</evidence>
<comment type="caution">
    <text evidence="14">The sequence shown here is derived from an EMBL/GenBank/DDBJ whole genome shotgun (WGS) entry which is preliminary data.</text>
</comment>
<evidence type="ECO:0000256" key="5">
    <source>
        <dbReference type="ARBA" id="ARBA00022617"/>
    </source>
</evidence>
<protein>
    <recommendedName>
        <fullName evidence="16">Cytochrome P450</fullName>
    </recommendedName>
</protein>
<evidence type="ECO:0008006" key="16">
    <source>
        <dbReference type="Google" id="ProtNLM"/>
    </source>
</evidence>
<evidence type="ECO:0000313" key="15">
    <source>
        <dbReference type="Proteomes" id="UP000559256"/>
    </source>
</evidence>
<evidence type="ECO:0000313" key="14">
    <source>
        <dbReference type="EMBL" id="KAF5336295.1"/>
    </source>
</evidence>
<keyword evidence="6 13" id="KW-0812">Transmembrane</keyword>
<evidence type="ECO:0000256" key="1">
    <source>
        <dbReference type="ARBA" id="ARBA00001971"/>
    </source>
</evidence>
<evidence type="ECO:0000256" key="7">
    <source>
        <dbReference type="ARBA" id="ARBA00022723"/>
    </source>
</evidence>
<evidence type="ECO:0000256" key="13">
    <source>
        <dbReference type="SAM" id="Phobius"/>
    </source>
</evidence>
<keyword evidence="9" id="KW-0560">Oxidoreductase</keyword>
<name>A0A8H5FGG7_9AGAR</name>
<evidence type="ECO:0000256" key="4">
    <source>
        <dbReference type="ARBA" id="ARBA00010617"/>
    </source>
</evidence>
<dbReference type="SUPFAM" id="SSF48264">
    <property type="entry name" value="Cytochrome P450"/>
    <property type="match status" value="1"/>
</dbReference>
<evidence type="ECO:0000256" key="8">
    <source>
        <dbReference type="ARBA" id="ARBA00022989"/>
    </source>
</evidence>
<keyword evidence="8 13" id="KW-1133">Transmembrane helix</keyword>
<evidence type="ECO:0000256" key="6">
    <source>
        <dbReference type="ARBA" id="ARBA00022692"/>
    </source>
</evidence>
<dbReference type="Gene3D" id="1.10.630.10">
    <property type="entry name" value="Cytochrome P450"/>
    <property type="match status" value="1"/>
</dbReference>
<reference evidence="14 15" key="1">
    <citation type="journal article" date="2020" name="ISME J.">
        <title>Uncovering the hidden diversity of litter-decomposition mechanisms in mushroom-forming fungi.</title>
        <authorList>
            <person name="Floudas D."/>
            <person name="Bentzer J."/>
            <person name="Ahren D."/>
            <person name="Johansson T."/>
            <person name="Persson P."/>
            <person name="Tunlid A."/>
        </authorList>
    </citation>
    <scope>NUCLEOTIDE SEQUENCE [LARGE SCALE GENOMIC DNA]</scope>
    <source>
        <strain evidence="14 15">CBS 291.85</strain>
    </source>
</reference>
<dbReference type="GO" id="GO:0005506">
    <property type="term" value="F:iron ion binding"/>
    <property type="evidence" value="ECO:0007669"/>
    <property type="project" value="InterPro"/>
</dbReference>
<feature type="transmembrane region" description="Helical" evidence="13">
    <location>
        <begin position="15"/>
        <end position="31"/>
    </location>
</feature>
<evidence type="ECO:0000256" key="9">
    <source>
        <dbReference type="ARBA" id="ARBA00023002"/>
    </source>
</evidence>
<dbReference type="OrthoDB" id="6692864at2759"/>
<dbReference type="InterPro" id="IPR001128">
    <property type="entry name" value="Cyt_P450"/>
</dbReference>
<keyword evidence="5" id="KW-0349">Heme</keyword>
<dbReference type="GO" id="GO:0016020">
    <property type="term" value="C:membrane"/>
    <property type="evidence" value="ECO:0007669"/>
    <property type="project" value="UniProtKB-SubCell"/>
</dbReference>
<dbReference type="GO" id="GO:0016705">
    <property type="term" value="F:oxidoreductase activity, acting on paired donors, with incorporation or reduction of molecular oxygen"/>
    <property type="evidence" value="ECO:0007669"/>
    <property type="project" value="InterPro"/>
</dbReference>
<dbReference type="InterPro" id="IPR036396">
    <property type="entry name" value="Cyt_P450_sf"/>
</dbReference>
<evidence type="ECO:0000256" key="2">
    <source>
        <dbReference type="ARBA" id="ARBA00004370"/>
    </source>
</evidence>
<keyword evidence="15" id="KW-1185">Reference proteome</keyword>
<dbReference type="EMBL" id="JAACJM010000228">
    <property type="protein sequence ID" value="KAF5336295.1"/>
    <property type="molecule type" value="Genomic_DNA"/>
</dbReference>
<keyword evidence="10" id="KW-0408">Iron</keyword>
<dbReference type="Pfam" id="PF00067">
    <property type="entry name" value="p450"/>
    <property type="match status" value="1"/>
</dbReference>
<dbReference type="GO" id="GO:0020037">
    <property type="term" value="F:heme binding"/>
    <property type="evidence" value="ECO:0007669"/>
    <property type="project" value="InterPro"/>
</dbReference>
<comment type="similarity">
    <text evidence="4">Belongs to the cytochrome P450 family.</text>
</comment>
<keyword evidence="11" id="KW-0503">Monooxygenase</keyword>
<proteinExistence type="inferred from homology"/>
<comment type="cofactor">
    <cofactor evidence="1">
        <name>heme</name>
        <dbReference type="ChEBI" id="CHEBI:30413"/>
    </cofactor>
</comment>
<comment type="pathway">
    <text evidence="3">Secondary metabolite biosynthesis; terpenoid biosynthesis.</text>
</comment>
<keyword evidence="12 13" id="KW-0472">Membrane</keyword>
<dbReference type="PANTHER" id="PTHR24305:SF166">
    <property type="entry name" value="CYTOCHROME P450 12A4, MITOCHONDRIAL-RELATED"/>
    <property type="match status" value="1"/>
</dbReference>
<evidence type="ECO:0000256" key="12">
    <source>
        <dbReference type="ARBA" id="ARBA00023136"/>
    </source>
</evidence>
<sequence>MTQTTLAEKSLRGDRVIQATIVAYIILFLFAKQTDGLAHAGSWAFLVLGTIILLIFLGLMIYNLSPFHPLHSFPGPLIFRSTNFAMLYIVYTGRRHLFIARLHEKYGNFVRIGPNKLSILSGDAFHTIYASAKGFDKSLAYRPGHFPDTGLFFLRKREEHSNRRKAWAGAFNPAMLVPSALQNVVDLRISSMDSFASRVLQDRSNQMIELLKRSEGCVLDFGTILARWSYDVMGDLTFGQGQSFELLKGGDQNGIIQNGQKAMVVFDILGEIPAILDILWYLPATREIHCLERLAEKKLQDWKCKPSNGPELLYHLVQKTGEGDDGNQLLILDTVLAIQAGSDTIAGVLTLTIYHLLANQDVYQKLTQELDEYYLHEQEINVSSLLKLPYLTAVIWEGLRLGTPLPGLPRIIPKGGATISGSYVPGKTIVSVPVYAHQTSKGNFSPEPLSFRPGRWLQGGLGPDSVLDSSAMICFSSGAQSI</sequence>
<evidence type="ECO:0000256" key="11">
    <source>
        <dbReference type="ARBA" id="ARBA00023033"/>
    </source>
</evidence>
<dbReference type="GO" id="GO:0004497">
    <property type="term" value="F:monooxygenase activity"/>
    <property type="evidence" value="ECO:0007669"/>
    <property type="project" value="UniProtKB-KW"/>
</dbReference>
<dbReference type="AlphaFoldDB" id="A0A8H5FGG7"/>
<dbReference type="InterPro" id="IPR050121">
    <property type="entry name" value="Cytochrome_P450_monoxygenase"/>
</dbReference>
<gene>
    <name evidence="14" type="ORF">D9758_014489</name>
</gene>
<accession>A0A8H5FGG7</accession>
<evidence type="ECO:0000256" key="3">
    <source>
        <dbReference type="ARBA" id="ARBA00004721"/>
    </source>
</evidence>